<evidence type="ECO:0000313" key="1">
    <source>
        <dbReference type="EMBL" id="MPC86752.1"/>
    </source>
</evidence>
<keyword evidence="2" id="KW-1185">Reference proteome</keyword>
<dbReference type="AlphaFoldDB" id="A0A5B7ISA0"/>
<accession>A0A5B7ISA0</accession>
<comment type="caution">
    <text evidence="1">The sequence shown here is derived from an EMBL/GenBank/DDBJ whole genome shotgun (WGS) entry which is preliminary data.</text>
</comment>
<sequence length="77" mass="8567">MRAGATYFLPVPGWRGIFGTCSKYTVVSTSTVNIRANSRTTWSVGGWYRKCTYQALTLPATPEPRERLTLPCHALNS</sequence>
<dbReference type="EMBL" id="VSRR010072402">
    <property type="protein sequence ID" value="MPC86752.1"/>
    <property type="molecule type" value="Genomic_DNA"/>
</dbReference>
<protein>
    <submittedName>
        <fullName evidence="1">Uncharacterized protein</fullName>
    </submittedName>
</protein>
<proteinExistence type="predicted"/>
<reference evidence="1 2" key="1">
    <citation type="submission" date="2019-05" db="EMBL/GenBank/DDBJ databases">
        <title>Another draft genome of Portunus trituberculatus and its Hox gene families provides insights of decapod evolution.</title>
        <authorList>
            <person name="Jeong J.-H."/>
            <person name="Song I."/>
            <person name="Kim S."/>
            <person name="Choi T."/>
            <person name="Kim D."/>
            <person name="Ryu S."/>
            <person name="Kim W."/>
        </authorList>
    </citation>
    <scope>NUCLEOTIDE SEQUENCE [LARGE SCALE GENOMIC DNA]</scope>
    <source>
        <tissue evidence="1">Muscle</tissue>
    </source>
</reference>
<name>A0A5B7ISA0_PORTR</name>
<dbReference type="Proteomes" id="UP000324222">
    <property type="component" value="Unassembled WGS sequence"/>
</dbReference>
<organism evidence="1 2">
    <name type="scientific">Portunus trituberculatus</name>
    <name type="common">Swimming crab</name>
    <name type="synonym">Neptunus trituberculatus</name>
    <dbReference type="NCBI Taxonomy" id="210409"/>
    <lineage>
        <taxon>Eukaryota</taxon>
        <taxon>Metazoa</taxon>
        <taxon>Ecdysozoa</taxon>
        <taxon>Arthropoda</taxon>
        <taxon>Crustacea</taxon>
        <taxon>Multicrustacea</taxon>
        <taxon>Malacostraca</taxon>
        <taxon>Eumalacostraca</taxon>
        <taxon>Eucarida</taxon>
        <taxon>Decapoda</taxon>
        <taxon>Pleocyemata</taxon>
        <taxon>Brachyura</taxon>
        <taxon>Eubrachyura</taxon>
        <taxon>Portunoidea</taxon>
        <taxon>Portunidae</taxon>
        <taxon>Portuninae</taxon>
        <taxon>Portunus</taxon>
    </lineage>
</organism>
<evidence type="ECO:0000313" key="2">
    <source>
        <dbReference type="Proteomes" id="UP000324222"/>
    </source>
</evidence>
<gene>
    <name evidence="1" type="ORF">E2C01_081588</name>
</gene>